<dbReference type="InterPro" id="IPR024042">
    <property type="entry name" value="TM1646-like_dom_sf"/>
</dbReference>
<feature type="compositionally biased region" description="Polar residues" evidence="1">
    <location>
        <begin position="1"/>
        <end position="11"/>
    </location>
</feature>
<organism evidence="2 3">
    <name type="scientific">Planococcus lenghuensis</name>
    <dbReference type="NCBI Taxonomy" id="2213202"/>
    <lineage>
        <taxon>Bacteria</taxon>
        <taxon>Bacillati</taxon>
        <taxon>Bacillota</taxon>
        <taxon>Bacilli</taxon>
        <taxon>Bacillales</taxon>
        <taxon>Caryophanaceae</taxon>
        <taxon>Planococcus</taxon>
    </lineage>
</organism>
<feature type="region of interest" description="Disordered" evidence="1">
    <location>
        <begin position="1"/>
        <end position="20"/>
    </location>
</feature>
<reference evidence="2 3" key="1">
    <citation type="submission" date="2017-02" db="EMBL/GenBank/DDBJ databases">
        <title>The complete genomic sequence of a novel cold adapted crude oil-degrading bacterium Planococcus qaidamina Y42.</title>
        <authorList>
            <person name="Yang R."/>
        </authorList>
    </citation>
    <scope>NUCLEOTIDE SEQUENCE [LARGE SCALE GENOMIC DNA]</scope>
    <source>
        <strain evidence="2 3">Y42</strain>
    </source>
</reference>
<dbReference type="Gene3D" id="1.20.120.490">
    <property type="entry name" value="Hypothetical protein TM1646-like domain"/>
    <property type="match status" value="1"/>
</dbReference>
<sequence length="145" mass="16381">MRIEGQQNFQNERIHRGTAGSKPADLFASAMKESQAKLQFESLTQLMTQVDARGEKLAKQRTLENLMAYKQVLKQFIGESVNYGLQLSEKQSFGYNGGMRKHQVIETVDQKLIELQDEVLASESDGVETLRLVGEIKGLLVNLYM</sequence>
<evidence type="ECO:0000313" key="3">
    <source>
        <dbReference type="Proteomes" id="UP000188184"/>
    </source>
</evidence>
<dbReference type="EMBL" id="CP019640">
    <property type="protein sequence ID" value="AQQ55133.1"/>
    <property type="molecule type" value="Genomic_DNA"/>
</dbReference>
<dbReference type="InterPro" id="IPR005585">
    <property type="entry name" value="DUF327"/>
</dbReference>
<keyword evidence="3" id="KW-1185">Reference proteome</keyword>
<gene>
    <name evidence="2" type="ORF">B0X71_14045</name>
</gene>
<dbReference type="AlphaFoldDB" id="A0A1Q2L3Y8"/>
<dbReference type="SUPFAM" id="SSF158397">
    <property type="entry name" value="TM1646-like"/>
    <property type="match status" value="1"/>
</dbReference>
<evidence type="ECO:0008006" key="4">
    <source>
        <dbReference type="Google" id="ProtNLM"/>
    </source>
</evidence>
<dbReference type="KEGG" id="pmar:B0X71_14045"/>
<protein>
    <recommendedName>
        <fullName evidence="4">DUF327 family protein</fullName>
    </recommendedName>
</protein>
<dbReference type="OrthoDB" id="1680946at2"/>
<dbReference type="Pfam" id="PF03885">
    <property type="entry name" value="DUF327"/>
    <property type="match status" value="1"/>
</dbReference>
<proteinExistence type="predicted"/>
<accession>A0A1Q2L3Y8</accession>
<dbReference type="Proteomes" id="UP000188184">
    <property type="component" value="Chromosome"/>
</dbReference>
<evidence type="ECO:0000256" key="1">
    <source>
        <dbReference type="SAM" id="MobiDB-lite"/>
    </source>
</evidence>
<name>A0A1Q2L3Y8_9BACL</name>
<evidence type="ECO:0000313" key="2">
    <source>
        <dbReference type="EMBL" id="AQQ55133.1"/>
    </source>
</evidence>